<dbReference type="SUPFAM" id="SSF53474">
    <property type="entry name" value="alpha/beta-Hydrolases"/>
    <property type="match status" value="1"/>
</dbReference>
<evidence type="ECO:0000259" key="1">
    <source>
        <dbReference type="Pfam" id="PF00561"/>
    </source>
</evidence>
<dbReference type="InterPro" id="IPR000073">
    <property type="entry name" value="AB_hydrolase_1"/>
</dbReference>
<dbReference type="Proteomes" id="UP000816034">
    <property type="component" value="Unassembled WGS sequence"/>
</dbReference>
<accession>A0AA88KRC2</accession>
<gene>
    <name evidence="2" type="ORF">C9374_009689</name>
</gene>
<dbReference type="Pfam" id="PF00561">
    <property type="entry name" value="Abhydrolase_1"/>
    <property type="match status" value="1"/>
</dbReference>
<dbReference type="EMBL" id="PYSW02000003">
    <property type="protein sequence ID" value="KAG2393112.1"/>
    <property type="molecule type" value="Genomic_DNA"/>
</dbReference>
<reference evidence="2 3" key="1">
    <citation type="journal article" date="2018" name="BMC Genomics">
        <title>The genome of Naegleria lovaniensis, the basis for a comparative approach to unravel pathogenicity factors of the human pathogenic amoeba N. fowleri.</title>
        <authorList>
            <person name="Liechti N."/>
            <person name="Schurch N."/>
            <person name="Bruggmann R."/>
            <person name="Wittwer M."/>
        </authorList>
    </citation>
    <scope>NUCLEOTIDE SEQUENCE [LARGE SCALE GENOMIC DNA]</scope>
    <source>
        <strain evidence="2 3">ATCC 30569</strain>
    </source>
</reference>
<dbReference type="PANTHER" id="PTHR43433:SF5">
    <property type="entry name" value="AB HYDROLASE-1 DOMAIN-CONTAINING PROTEIN"/>
    <property type="match status" value="1"/>
</dbReference>
<dbReference type="InterPro" id="IPR029058">
    <property type="entry name" value="AB_hydrolase_fold"/>
</dbReference>
<dbReference type="Gene3D" id="3.40.50.1820">
    <property type="entry name" value="alpha/beta hydrolase"/>
    <property type="match status" value="1"/>
</dbReference>
<keyword evidence="3" id="KW-1185">Reference proteome</keyword>
<proteinExistence type="predicted"/>
<name>A0AA88KRC2_NAELO</name>
<dbReference type="GeneID" id="68102143"/>
<comment type="caution">
    <text evidence="2">The sequence shown here is derived from an EMBL/GenBank/DDBJ whole genome shotgun (WGS) entry which is preliminary data.</text>
</comment>
<dbReference type="InterPro" id="IPR050471">
    <property type="entry name" value="AB_hydrolase"/>
</dbReference>
<sequence>MAKDKLIFIVGLGTSWHWWDKQVHWFSNNHHDEFEILVIDNRGIGKSPDIPFTFRYSMKDMANDIMHLLMNLQWIGNKEKFNLHLIAQSMGGLIATEMLRWEHVHFPQLTSSFFKTVTLQNSFRTIYSREATPMLDTVLFLVKSGTIGVVSLEIRMKYVLEQMFSSDYIGQHYEDLYKRYSPMFSDLRMIGQIKQTLGILTHYVSEKDFIEAYEKVDKVLLVASKMDRMVHSDNTPHMQRLLQNSTNVKRVLVTRLYDKESNGHIINSEQHEDYNDFLYKNLK</sequence>
<organism evidence="2 3">
    <name type="scientific">Naegleria lovaniensis</name>
    <name type="common">Amoeba</name>
    <dbReference type="NCBI Taxonomy" id="51637"/>
    <lineage>
        <taxon>Eukaryota</taxon>
        <taxon>Discoba</taxon>
        <taxon>Heterolobosea</taxon>
        <taxon>Tetramitia</taxon>
        <taxon>Eutetramitia</taxon>
        <taxon>Vahlkampfiidae</taxon>
        <taxon>Naegleria</taxon>
    </lineage>
</organism>
<evidence type="ECO:0000313" key="3">
    <source>
        <dbReference type="Proteomes" id="UP000816034"/>
    </source>
</evidence>
<evidence type="ECO:0000313" key="2">
    <source>
        <dbReference type="EMBL" id="KAG2393112.1"/>
    </source>
</evidence>
<feature type="domain" description="AB hydrolase-1" evidence="1">
    <location>
        <begin position="6"/>
        <end position="100"/>
    </location>
</feature>
<protein>
    <recommendedName>
        <fullName evidence="1">AB hydrolase-1 domain-containing protein</fullName>
    </recommendedName>
</protein>
<dbReference type="AlphaFoldDB" id="A0AA88KRC2"/>
<dbReference type="RefSeq" id="XP_044555006.1">
    <property type="nucleotide sequence ID" value="XM_044699903.1"/>
</dbReference>
<dbReference type="PANTHER" id="PTHR43433">
    <property type="entry name" value="HYDROLASE, ALPHA/BETA FOLD FAMILY PROTEIN"/>
    <property type="match status" value="1"/>
</dbReference>